<evidence type="ECO:0000313" key="3">
    <source>
        <dbReference type="Proteomes" id="UP000243884"/>
    </source>
</evidence>
<dbReference type="PANTHER" id="PTHR38011:SF11">
    <property type="entry name" value="2,5-DIAMINO-6-RIBOSYLAMINO-4(3H)-PYRIMIDINONE 5'-PHOSPHATE REDUCTASE"/>
    <property type="match status" value="1"/>
</dbReference>
<dbReference type="RefSeq" id="WP_084098604.1">
    <property type="nucleotide sequence ID" value="NZ_FWXK01000003.1"/>
</dbReference>
<dbReference type="Proteomes" id="UP000243884">
    <property type="component" value="Unassembled WGS sequence"/>
</dbReference>
<evidence type="ECO:0000313" key="2">
    <source>
        <dbReference type="EMBL" id="SMC36054.1"/>
    </source>
</evidence>
<reference evidence="3" key="1">
    <citation type="submission" date="2017-04" db="EMBL/GenBank/DDBJ databases">
        <authorList>
            <person name="Varghese N."/>
            <person name="Submissions S."/>
        </authorList>
    </citation>
    <scope>NUCLEOTIDE SEQUENCE [LARGE SCALE GENOMIC DNA]</scope>
    <source>
        <strain evidence="3">DSM 21500</strain>
    </source>
</reference>
<dbReference type="Gene3D" id="3.40.430.10">
    <property type="entry name" value="Dihydrofolate Reductase, subunit A"/>
    <property type="match status" value="1"/>
</dbReference>
<dbReference type="InterPro" id="IPR002734">
    <property type="entry name" value="RibDG_C"/>
</dbReference>
<dbReference type="STRING" id="371602.SAMN04487984_0712"/>
<organism evidence="2 3">
    <name type="scientific">Aerococcus suis</name>
    <dbReference type="NCBI Taxonomy" id="371602"/>
    <lineage>
        <taxon>Bacteria</taxon>
        <taxon>Bacillati</taxon>
        <taxon>Bacillota</taxon>
        <taxon>Bacilli</taxon>
        <taxon>Lactobacillales</taxon>
        <taxon>Aerococcaceae</taxon>
        <taxon>Aerococcus</taxon>
    </lineage>
</organism>
<dbReference type="PANTHER" id="PTHR38011">
    <property type="entry name" value="DIHYDROFOLATE REDUCTASE FAMILY PROTEIN (AFU_ORTHOLOGUE AFUA_8G06820)"/>
    <property type="match status" value="1"/>
</dbReference>
<dbReference type="AlphaFoldDB" id="A0A1W1YIU8"/>
<dbReference type="OrthoDB" id="195113at2"/>
<dbReference type="Pfam" id="PF01872">
    <property type="entry name" value="RibD_C"/>
    <property type="match status" value="1"/>
</dbReference>
<protein>
    <submittedName>
        <fullName evidence="2">Dihydrofolate reductase</fullName>
    </submittedName>
</protein>
<gene>
    <name evidence="2" type="ORF">SAMN04487984_0712</name>
</gene>
<evidence type="ECO:0000259" key="1">
    <source>
        <dbReference type="Pfam" id="PF01872"/>
    </source>
</evidence>
<sequence length="177" mass="19901">MVGKIILSIMQSLDGYIADKNYHSDFLEGYGGSQLSDVSTLEEGFDFAKINDIEMIVMGHKTFEQGYHEAYPEQTIYVISRENQRNDGRIHFVTPTRIVKLMLAKKRQGKNILLIGGGLAVRPFIRANAIDQYVIGTVPYIQGSGRRLFYPQDQPLPLQLESVDVMGGLTLSVYSPR</sequence>
<dbReference type="EMBL" id="FWXK01000003">
    <property type="protein sequence ID" value="SMC36054.1"/>
    <property type="molecule type" value="Genomic_DNA"/>
</dbReference>
<dbReference type="InterPro" id="IPR024072">
    <property type="entry name" value="DHFR-like_dom_sf"/>
</dbReference>
<dbReference type="InterPro" id="IPR050765">
    <property type="entry name" value="Riboflavin_Biosynth_HTPR"/>
</dbReference>
<dbReference type="GO" id="GO:0009231">
    <property type="term" value="P:riboflavin biosynthetic process"/>
    <property type="evidence" value="ECO:0007669"/>
    <property type="project" value="InterPro"/>
</dbReference>
<accession>A0A1W1YIU8</accession>
<feature type="domain" description="Bacterial bifunctional deaminase-reductase C-terminal" evidence="1">
    <location>
        <begin position="4"/>
        <end position="166"/>
    </location>
</feature>
<dbReference type="GO" id="GO:0008703">
    <property type="term" value="F:5-amino-6-(5-phosphoribosylamino)uracil reductase activity"/>
    <property type="evidence" value="ECO:0007669"/>
    <property type="project" value="InterPro"/>
</dbReference>
<dbReference type="SUPFAM" id="SSF53597">
    <property type="entry name" value="Dihydrofolate reductase-like"/>
    <property type="match status" value="1"/>
</dbReference>
<keyword evidence="3" id="KW-1185">Reference proteome</keyword>
<name>A0A1W1YIU8_9LACT</name>
<proteinExistence type="predicted"/>